<dbReference type="PROSITE" id="PS51030">
    <property type="entry name" value="NUCLEAR_REC_DBD_2"/>
    <property type="match status" value="1"/>
</dbReference>
<dbReference type="SMART" id="SM00399">
    <property type="entry name" value="ZnF_C4"/>
    <property type="match status" value="1"/>
</dbReference>
<dbReference type="OrthoDB" id="5850793at2759"/>
<reference evidence="13 14" key="1">
    <citation type="submission" date="2017-12" db="EMBL/GenBank/DDBJ databases">
        <title>Hemimetabolous genomes reveal molecular basis of termite eusociality.</title>
        <authorList>
            <person name="Harrison M.C."/>
            <person name="Jongepier E."/>
            <person name="Robertson H.M."/>
            <person name="Arning N."/>
            <person name="Bitard-Feildel T."/>
            <person name="Chao H."/>
            <person name="Childers C.P."/>
            <person name="Dinh H."/>
            <person name="Doddapaneni H."/>
            <person name="Dugan S."/>
            <person name="Gowin J."/>
            <person name="Greiner C."/>
            <person name="Han Y."/>
            <person name="Hu H."/>
            <person name="Hughes D.S.T."/>
            <person name="Huylmans A.-K."/>
            <person name="Kemena C."/>
            <person name="Kremer L.P.M."/>
            <person name="Lee S.L."/>
            <person name="Lopez-Ezquerra A."/>
            <person name="Mallet L."/>
            <person name="Monroy-Kuhn J.M."/>
            <person name="Moser A."/>
            <person name="Murali S.C."/>
            <person name="Muzny D.M."/>
            <person name="Otani S."/>
            <person name="Piulachs M.-D."/>
            <person name="Poelchau M."/>
            <person name="Qu J."/>
            <person name="Schaub F."/>
            <person name="Wada-Katsumata A."/>
            <person name="Worley K.C."/>
            <person name="Xie Q."/>
            <person name="Ylla G."/>
            <person name="Poulsen M."/>
            <person name="Gibbs R.A."/>
            <person name="Schal C."/>
            <person name="Richards S."/>
            <person name="Belles X."/>
            <person name="Korb J."/>
            <person name="Bornberg-Bauer E."/>
        </authorList>
    </citation>
    <scope>NUCLEOTIDE SEQUENCE [LARGE SCALE GENOMIC DNA]</scope>
    <source>
        <tissue evidence="13">Whole body</tissue>
    </source>
</reference>
<dbReference type="GO" id="GO:0003700">
    <property type="term" value="F:DNA-binding transcription factor activity"/>
    <property type="evidence" value="ECO:0007669"/>
    <property type="project" value="InterPro"/>
</dbReference>
<feature type="region of interest" description="Disordered" evidence="10">
    <location>
        <begin position="331"/>
        <end position="470"/>
    </location>
</feature>
<evidence type="ECO:0000256" key="10">
    <source>
        <dbReference type="SAM" id="MobiDB-lite"/>
    </source>
</evidence>
<evidence type="ECO:0000256" key="4">
    <source>
        <dbReference type="ARBA" id="ARBA00022833"/>
    </source>
</evidence>
<dbReference type="SUPFAM" id="SSF57716">
    <property type="entry name" value="Glucocorticoid receptor-like (DNA-binding domain)"/>
    <property type="match status" value="1"/>
</dbReference>
<dbReference type="AlphaFoldDB" id="A0A2J7PQX5"/>
<evidence type="ECO:0000256" key="11">
    <source>
        <dbReference type="SAM" id="SignalP"/>
    </source>
</evidence>
<feature type="compositionally biased region" description="Acidic residues" evidence="10">
    <location>
        <begin position="346"/>
        <end position="361"/>
    </location>
</feature>
<dbReference type="GO" id="GO:0008270">
    <property type="term" value="F:zinc ion binding"/>
    <property type="evidence" value="ECO:0007669"/>
    <property type="project" value="UniProtKB-KW"/>
</dbReference>
<dbReference type="STRING" id="105785.A0A2J7PQX5"/>
<comment type="subcellular location">
    <subcellularLocation>
        <location evidence="1">Nucleus</location>
    </subcellularLocation>
</comment>
<dbReference type="PRINTS" id="PR00047">
    <property type="entry name" value="STROIDFINGER"/>
</dbReference>
<proteinExistence type="predicted"/>
<dbReference type="Proteomes" id="UP000235965">
    <property type="component" value="Unassembled WGS sequence"/>
</dbReference>
<feature type="compositionally biased region" description="Acidic residues" evidence="10">
    <location>
        <begin position="422"/>
        <end position="446"/>
    </location>
</feature>
<keyword evidence="8" id="KW-0675">Receptor</keyword>
<keyword evidence="11" id="KW-0732">Signal</keyword>
<evidence type="ECO:0000256" key="9">
    <source>
        <dbReference type="ARBA" id="ARBA00023242"/>
    </source>
</evidence>
<evidence type="ECO:0000313" key="13">
    <source>
        <dbReference type="EMBL" id="PNF18735.1"/>
    </source>
</evidence>
<name>A0A2J7PQX5_9NEOP</name>
<feature type="region of interest" description="Disordered" evidence="10">
    <location>
        <begin position="289"/>
        <end position="315"/>
    </location>
</feature>
<evidence type="ECO:0000256" key="3">
    <source>
        <dbReference type="ARBA" id="ARBA00022771"/>
    </source>
</evidence>
<gene>
    <name evidence="13" type="ORF">B7P43_G05018</name>
</gene>
<evidence type="ECO:0000256" key="6">
    <source>
        <dbReference type="ARBA" id="ARBA00023125"/>
    </source>
</evidence>
<feature type="compositionally biased region" description="Low complexity" evidence="10">
    <location>
        <begin position="304"/>
        <end position="315"/>
    </location>
</feature>
<keyword evidence="7" id="KW-0804">Transcription</keyword>
<dbReference type="GO" id="GO:0043565">
    <property type="term" value="F:sequence-specific DNA binding"/>
    <property type="evidence" value="ECO:0007669"/>
    <property type="project" value="InterPro"/>
</dbReference>
<evidence type="ECO:0000256" key="7">
    <source>
        <dbReference type="ARBA" id="ARBA00023163"/>
    </source>
</evidence>
<dbReference type="Gene3D" id="3.30.50.10">
    <property type="entry name" value="Erythroid Transcription Factor GATA-1, subunit A"/>
    <property type="match status" value="1"/>
</dbReference>
<evidence type="ECO:0000259" key="12">
    <source>
        <dbReference type="PROSITE" id="PS51030"/>
    </source>
</evidence>
<evidence type="ECO:0000256" key="8">
    <source>
        <dbReference type="ARBA" id="ARBA00023170"/>
    </source>
</evidence>
<feature type="domain" description="Nuclear receptor" evidence="12">
    <location>
        <begin position="36"/>
        <end position="112"/>
    </location>
</feature>
<feature type="chain" id="PRO_5014463662" description="Nuclear receptor domain-containing protein" evidence="11">
    <location>
        <begin position="18"/>
        <end position="470"/>
    </location>
</feature>
<keyword evidence="9" id="KW-0539">Nucleus</keyword>
<keyword evidence="6" id="KW-0238">DNA-binding</keyword>
<accession>A0A2J7PQX5</accession>
<keyword evidence="14" id="KW-1185">Reference proteome</keyword>
<keyword evidence="2" id="KW-0479">Metal-binding</keyword>
<keyword evidence="5" id="KW-0805">Transcription regulation</keyword>
<evidence type="ECO:0000256" key="2">
    <source>
        <dbReference type="ARBA" id="ARBA00022723"/>
    </source>
</evidence>
<dbReference type="InterPro" id="IPR001628">
    <property type="entry name" value="Znf_hrmn_rcpt"/>
</dbReference>
<dbReference type="EMBL" id="NEVH01022635">
    <property type="protein sequence ID" value="PNF18735.1"/>
    <property type="molecule type" value="Genomic_DNA"/>
</dbReference>
<dbReference type="InParanoid" id="A0A2J7PQX5"/>
<dbReference type="PROSITE" id="PS00031">
    <property type="entry name" value="NUCLEAR_REC_DBD_1"/>
    <property type="match status" value="1"/>
</dbReference>
<dbReference type="InterPro" id="IPR013088">
    <property type="entry name" value="Znf_NHR/GATA"/>
</dbReference>
<evidence type="ECO:0000313" key="14">
    <source>
        <dbReference type="Proteomes" id="UP000235965"/>
    </source>
</evidence>
<dbReference type="Pfam" id="PF00105">
    <property type="entry name" value="zf-C4"/>
    <property type="match status" value="1"/>
</dbReference>
<feature type="signal peptide" evidence="11">
    <location>
        <begin position="1"/>
        <end position="17"/>
    </location>
</feature>
<organism evidence="13 14">
    <name type="scientific">Cryptotermes secundus</name>
    <dbReference type="NCBI Taxonomy" id="105785"/>
    <lineage>
        <taxon>Eukaryota</taxon>
        <taxon>Metazoa</taxon>
        <taxon>Ecdysozoa</taxon>
        <taxon>Arthropoda</taxon>
        <taxon>Hexapoda</taxon>
        <taxon>Insecta</taxon>
        <taxon>Pterygota</taxon>
        <taxon>Neoptera</taxon>
        <taxon>Polyneoptera</taxon>
        <taxon>Dictyoptera</taxon>
        <taxon>Blattodea</taxon>
        <taxon>Blattoidea</taxon>
        <taxon>Termitoidae</taxon>
        <taxon>Kalotermitidae</taxon>
        <taxon>Cryptotermitinae</taxon>
        <taxon>Cryptotermes</taxon>
    </lineage>
</organism>
<evidence type="ECO:0000256" key="1">
    <source>
        <dbReference type="ARBA" id="ARBA00004123"/>
    </source>
</evidence>
<comment type="caution">
    <text evidence="13">The sequence shown here is derived from an EMBL/GenBank/DDBJ whole genome shotgun (WGS) entry which is preliminary data.</text>
</comment>
<dbReference type="InterPro" id="IPR050200">
    <property type="entry name" value="Nuclear_hormone_rcpt_NR3"/>
</dbReference>
<sequence>MNSIWLTASCLGLLCYFENTCEKLAWFHVSRIKSMNQQCKVCGEPAAGFHFGAFTCEGCKSFFGRSHNNLHSISECKNNGECVINKKNRTSCKACRLRKCMMVGMSKSSSRYGRRSNWFKIHCLLQDQHQQQAASQHYRQQKTPPPVTLPGALNILGQPAQHMDPRLQHQLAIAMSHHQSLQGRTKEDLLLMRLDSMSPSISPESHNSDTSVEVSESRLVAGGGIFLNNNTKCSPDQRPGSNGKDAFMPFPFASLAPLGPGFQHPAAFFPPSTATSQNNAILFPPSSFLYRQPPPKPHHSVFKNNNNHYTHNNNNGDVCSKRIFLDAILRSQQSQQSPKGGSNSREEDEEDEEDDDDEEMSVEGSSLRKRRLSYTASRRERRRVSVSPQQDDPEQENPIDLSMKACQDDERLTSPEGSVGDEVSDQEEEERGEITEENGEHDDEYESMANDHKERHSRSVAAPIDLTTRA</sequence>
<evidence type="ECO:0000256" key="5">
    <source>
        <dbReference type="ARBA" id="ARBA00023015"/>
    </source>
</evidence>
<dbReference type="PANTHER" id="PTHR48092">
    <property type="entry name" value="KNIRPS-RELATED PROTEIN-RELATED"/>
    <property type="match status" value="1"/>
</dbReference>
<protein>
    <recommendedName>
        <fullName evidence="12">Nuclear receptor domain-containing protein</fullName>
    </recommendedName>
</protein>
<keyword evidence="4" id="KW-0862">Zinc</keyword>
<keyword evidence="3" id="KW-0863">Zinc-finger</keyword>
<dbReference type="GO" id="GO:0005634">
    <property type="term" value="C:nucleus"/>
    <property type="evidence" value="ECO:0007669"/>
    <property type="project" value="UniProtKB-SubCell"/>
</dbReference>